<organism evidence="2 3">
    <name type="scientific">Couchioplanes caeruleus subsp. caeruleus</name>
    <dbReference type="NCBI Taxonomy" id="56427"/>
    <lineage>
        <taxon>Bacteria</taxon>
        <taxon>Bacillati</taxon>
        <taxon>Actinomycetota</taxon>
        <taxon>Actinomycetes</taxon>
        <taxon>Micromonosporales</taxon>
        <taxon>Micromonosporaceae</taxon>
        <taxon>Couchioplanes</taxon>
    </lineage>
</organism>
<dbReference type="Proteomes" id="UP000182486">
    <property type="component" value="Unassembled WGS sequence"/>
</dbReference>
<dbReference type="Pfam" id="PF21780">
    <property type="entry name" value="DUF6875"/>
    <property type="match status" value="1"/>
</dbReference>
<name>A0A1K0GWV7_9ACTN</name>
<accession>A0A1K0GWV7</accession>
<gene>
    <name evidence="2" type="ORF">BG844_02145</name>
</gene>
<protein>
    <recommendedName>
        <fullName evidence="1">DUF6875 domain-containing protein</fullName>
    </recommendedName>
</protein>
<evidence type="ECO:0000259" key="1">
    <source>
        <dbReference type="Pfam" id="PF21780"/>
    </source>
</evidence>
<evidence type="ECO:0000313" key="3">
    <source>
        <dbReference type="Proteomes" id="UP000182486"/>
    </source>
</evidence>
<dbReference type="EMBL" id="MEIA01000008">
    <property type="protein sequence ID" value="OJF15884.1"/>
    <property type="molecule type" value="Genomic_DNA"/>
</dbReference>
<dbReference type="RefSeq" id="WP_071803012.1">
    <property type="nucleotide sequence ID" value="NZ_MEIA01000008.1"/>
</dbReference>
<dbReference type="AlphaFoldDB" id="A0A1K0GWV7"/>
<sequence length="245" mass="26645">MLTHPDHPGTLLFEVADLAAAEPHPAAAGAVDQLRAVVHWAREYLCRPHPELGRRGPVCPYAQASLERGSFYLAVRRGTSIDAAALERLLVEYRDWFRRLEPVTGPGAQFKTILLVFPDLPVEAAATVVDATQQRLKPRYVADGLMIGEFHGGPPPKAGLWNADFRPLRSPLPLLAIRHMVVTDFPFLAGDRDLVAAYLRLFGEVVPAALRRRVAAEAARWGLPAPGVAIGDEPGRVAAPQPQGV</sequence>
<keyword evidence="3" id="KW-1185">Reference proteome</keyword>
<dbReference type="InterPro" id="IPR049240">
    <property type="entry name" value="DUF6875"/>
</dbReference>
<comment type="caution">
    <text evidence="2">The sequence shown here is derived from an EMBL/GenBank/DDBJ whole genome shotgun (WGS) entry which is preliminary data.</text>
</comment>
<proteinExistence type="predicted"/>
<reference evidence="2 3" key="1">
    <citation type="submission" date="2016-09" db="EMBL/GenBank/DDBJ databases">
        <title>Couchioplanes caeruleus draft genome sequence.</title>
        <authorList>
            <person name="Sheehan J."/>
            <person name="Caffrey P."/>
        </authorList>
    </citation>
    <scope>NUCLEOTIDE SEQUENCE [LARGE SCALE GENOMIC DNA]</scope>
    <source>
        <strain evidence="2 3">DSM 43634</strain>
    </source>
</reference>
<feature type="domain" description="DUF6875" evidence="1">
    <location>
        <begin position="35"/>
        <end position="212"/>
    </location>
</feature>
<evidence type="ECO:0000313" key="2">
    <source>
        <dbReference type="EMBL" id="OJF15884.1"/>
    </source>
</evidence>